<evidence type="ECO:0000313" key="3">
    <source>
        <dbReference type="Proteomes" id="UP000680279"/>
    </source>
</evidence>
<gene>
    <name evidence="2" type="ORF">J1TS3_08380</name>
</gene>
<evidence type="ECO:0008006" key="4">
    <source>
        <dbReference type="Google" id="ProtNLM"/>
    </source>
</evidence>
<keyword evidence="3" id="KW-1185">Reference proteome</keyword>
<accession>A0ABQ4K1R4</accession>
<dbReference type="Proteomes" id="UP000680279">
    <property type="component" value="Unassembled WGS sequence"/>
</dbReference>
<dbReference type="RefSeq" id="WP_018706288.1">
    <property type="nucleotide sequence ID" value="NZ_BOQT01000002.1"/>
</dbReference>
<comment type="caution">
    <text evidence="2">The sequence shown here is derived from an EMBL/GenBank/DDBJ whole genome shotgun (WGS) entry which is preliminary data.</text>
</comment>
<protein>
    <recommendedName>
        <fullName evidence="4">DUF2164 domain-containing protein</fullName>
    </recommendedName>
</protein>
<sequence length="82" mass="9848">MLMNKLSLEKKRQMIHDIQEFFLKERGEEIGEFAAEICFEFIKDRLGPVFYNEGVRDAREAAEQRMQMLEEDLYSLEKRLTD</sequence>
<dbReference type="EMBL" id="BOQT01000002">
    <property type="protein sequence ID" value="GIN19704.1"/>
    <property type="molecule type" value="Genomic_DNA"/>
</dbReference>
<organism evidence="2 3">
    <name type="scientific">Siminovitchia fordii</name>
    <dbReference type="NCBI Taxonomy" id="254759"/>
    <lineage>
        <taxon>Bacteria</taxon>
        <taxon>Bacillati</taxon>
        <taxon>Bacillota</taxon>
        <taxon>Bacilli</taxon>
        <taxon>Bacillales</taxon>
        <taxon>Bacillaceae</taxon>
        <taxon>Siminovitchia</taxon>
    </lineage>
</organism>
<feature type="coiled-coil region" evidence="1">
    <location>
        <begin position="52"/>
        <end position="79"/>
    </location>
</feature>
<name>A0ABQ4K1R4_9BACI</name>
<dbReference type="InterPro" id="IPR018680">
    <property type="entry name" value="DUF2164"/>
</dbReference>
<evidence type="ECO:0000313" key="2">
    <source>
        <dbReference type="EMBL" id="GIN19704.1"/>
    </source>
</evidence>
<reference evidence="2 3" key="1">
    <citation type="submission" date="2021-03" db="EMBL/GenBank/DDBJ databases">
        <title>Antimicrobial resistance genes in bacteria isolated from Japanese honey, and their potential for conferring macrolide and lincosamide resistance in the American foulbrood pathogen Paenibacillus larvae.</title>
        <authorList>
            <person name="Okamoto M."/>
            <person name="Kumagai M."/>
            <person name="Kanamori H."/>
            <person name="Takamatsu D."/>
        </authorList>
    </citation>
    <scope>NUCLEOTIDE SEQUENCE [LARGE SCALE GENOMIC DNA]</scope>
    <source>
        <strain evidence="2 3">J1TS3</strain>
    </source>
</reference>
<keyword evidence="1" id="KW-0175">Coiled coil</keyword>
<dbReference type="Pfam" id="PF09932">
    <property type="entry name" value="DUF2164"/>
    <property type="match status" value="1"/>
</dbReference>
<evidence type="ECO:0000256" key="1">
    <source>
        <dbReference type="SAM" id="Coils"/>
    </source>
</evidence>
<proteinExistence type="predicted"/>